<dbReference type="Pfam" id="PF14595">
    <property type="entry name" value="Thioredoxin_9"/>
    <property type="match status" value="1"/>
</dbReference>
<dbReference type="EMBL" id="JBHULT010000005">
    <property type="protein sequence ID" value="MFD2516543.1"/>
    <property type="molecule type" value="Genomic_DNA"/>
</dbReference>
<protein>
    <submittedName>
        <fullName evidence="2">Thioredoxin family protein</fullName>
    </submittedName>
</protein>
<accession>A0ABW5IUC2</accession>
<reference evidence="3" key="1">
    <citation type="journal article" date="2019" name="Int. J. Syst. Evol. Microbiol.">
        <title>The Global Catalogue of Microorganisms (GCM) 10K type strain sequencing project: providing services to taxonomists for standard genome sequencing and annotation.</title>
        <authorList>
            <consortium name="The Broad Institute Genomics Platform"/>
            <consortium name="The Broad Institute Genome Sequencing Center for Infectious Disease"/>
            <person name="Wu L."/>
            <person name="Ma J."/>
        </authorList>
    </citation>
    <scope>NUCLEOTIDE SEQUENCE [LARGE SCALE GENOMIC DNA]</scope>
    <source>
        <strain evidence="3">KCTC 42585</strain>
    </source>
</reference>
<feature type="signal peptide" evidence="1">
    <location>
        <begin position="1"/>
        <end position="23"/>
    </location>
</feature>
<proteinExistence type="predicted"/>
<evidence type="ECO:0000313" key="3">
    <source>
        <dbReference type="Proteomes" id="UP001597468"/>
    </source>
</evidence>
<dbReference type="RefSeq" id="WP_380747725.1">
    <property type="nucleotide sequence ID" value="NZ_JBHULT010000005.1"/>
</dbReference>
<dbReference type="SUPFAM" id="SSF52833">
    <property type="entry name" value="Thioredoxin-like"/>
    <property type="match status" value="1"/>
</dbReference>
<name>A0ABW5IUC2_9FLAO</name>
<evidence type="ECO:0000313" key="2">
    <source>
        <dbReference type="EMBL" id="MFD2516543.1"/>
    </source>
</evidence>
<organism evidence="2 3">
    <name type="scientific">Salinimicrobium flavum</name>
    <dbReference type="NCBI Taxonomy" id="1737065"/>
    <lineage>
        <taxon>Bacteria</taxon>
        <taxon>Pseudomonadati</taxon>
        <taxon>Bacteroidota</taxon>
        <taxon>Flavobacteriia</taxon>
        <taxon>Flavobacteriales</taxon>
        <taxon>Flavobacteriaceae</taxon>
        <taxon>Salinimicrobium</taxon>
    </lineage>
</organism>
<comment type="caution">
    <text evidence="2">The sequence shown here is derived from an EMBL/GenBank/DDBJ whole genome shotgun (WGS) entry which is preliminary data.</text>
</comment>
<sequence length="186" mass="21476">MKLFLYAFMLTTAFNCGSTQNSAEPVADNTTTPTPATQEEQSYILVGTIQKSDLQQAPHNAWFEPNYSSYKPAPEALKTIKNNINDYEIKLFMGTWCSDSQYQVPYFLKLLELSNFDMDNLEMEAVEEDKTLPNDLQKEFDVVYVPTIIFYKDGKEVNRFVEYPQQSLEKDIATIVSGKKYRHSYQ</sequence>
<gene>
    <name evidence="2" type="ORF">ACFSTG_01410</name>
</gene>
<keyword evidence="3" id="KW-1185">Reference proteome</keyword>
<dbReference type="Gene3D" id="3.40.30.10">
    <property type="entry name" value="Glutaredoxin"/>
    <property type="match status" value="1"/>
</dbReference>
<dbReference type="InterPro" id="IPR036249">
    <property type="entry name" value="Thioredoxin-like_sf"/>
</dbReference>
<keyword evidence="1" id="KW-0732">Signal</keyword>
<dbReference type="Proteomes" id="UP001597468">
    <property type="component" value="Unassembled WGS sequence"/>
</dbReference>
<dbReference type="CDD" id="cd02947">
    <property type="entry name" value="TRX_family"/>
    <property type="match status" value="1"/>
</dbReference>
<evidence type="ECO:0000256" key="1">
    <source>
        <dbReference type="SAM" id="SignalP"/>
    </source>
</evidence>
<feature type="chain" id="PRO_5046165811" evidence="1">
    <location>
        <begin position="24"/>
        <end position="186"/>
    </location>
</feature>